<protein>
    <submittedName>
        <fullName evidence="2">Signal recognition particle protein Sec65</fullName>
    </submittedName>
</protein>
<feature type="compositionally biased region" description="Low complexity" evidence="1">
    <location>
        <begin position="103"/>
        <end position="122"/>
    </location>
</feature>
<dbReference type="eggNOG" id="KOG3198">
    <property type="taxonomic scope" value="Eukaryota"/>
</dbReference>
<evidence type="ECO:0000256" key="1">
    <source>
        <dbReference type="SAM" id="MobiDB-lite"/>
    </source>
</evidence>
<dbReference type="GeneID" id="20708472"/>
<feature type="region of interest" description="Disordered" evidence="1">
    <location>
        <begin position="1"/>
        <end position="152"/>
    </location>
</feature>
<feature type="compositionally biased region" description="Polar residues" evidence="1">
    <location>
        <begin position="44"/>
        <end position="56"/>
    </location>
</feature>
<feature type="region of interest" description="Disordered" evidence="1">
    <location>
        <begin position="184"/>
        <end position="233"/>
    </location>
</feature>
<proteinExistence type="predicted"/>
<organism evidence="2 3">
    <name type="scientific">Verticillium dahliae (strain VdLs.17 / ATCC MYA-4575 / FGSC 10137)</name>
    <name type="common">Verticillium wilt</name>
    <dbReference type="NCBI Taxonomy" id="498257"/>
    <lineage>
        <taxon>Eukaryota</taxon>
        <taxon>Fungi</taxon>
        <taxon>Dikarya</taxon>
        <taxon>Ascomycota</taxon>
        <taxon>Pezizomycotina</taxon>
        <taxon>Sordariomycetes</taxon>
        <taxon>Hypocreomycetidae</taxon>
        <taxon>Glomerellales</taxon>
        <taxon>Plectosphaerellaceae</taxon>
        <taxon>Verticillium</taxon>
    </lineage>
</organism>
<dbReference type="AlphaFoldDB" id="G2XAA6"/>
<dbReference type="Proteomes" id="UP000001611">
    <property type="component" value="Unassembled WGS sequence"/>
</dbReference>
<dbReference type="HOGENOM" id="CLU_065433_0_0_1"/>
<keyword evidence="3" id="KW-1185">Reference proteome</keyword>
<dbReference type="OrthoDB" id="2190947at2759"/>
<accession>G2XAA6</accession>
<reference evidence="3" key="2">
    <citation type="journal article" date="2011" name="PLoS Pathog.">
        <title>Comparative genomics yields insights into niche adaptation of plant vascular wilt pathogens.</title>
        <authorList>
            <person name="Klosterman S.J."/>
            <person name="Subbarao K.V."/>
            <person name="Kang S."/>
            <person name="Veronese P."/>
            <person name="Gold S.E."/>
            <person name="Thomma B.P.H.J."/>
            <person name="Chen Z."/>
            <person name="Henrissat B."/>
            <person name="Lee Y.-H."/>
            <person name="Park J."/>
            <person name="Garcia-Pedrajas M.D."/>
            <person name="Barbara D.J."/>
            <person name="Anchieta A."/>
            <person name="de Jonge R."/>
            <person name="Santhanam P."/>
            <person name="Maruthachalam K."/>
            <person name="Atallah Z."/>
            <person name="Amyotte S.G."/>
            <person name="Paz Z."/>
            <person name="Inderbitzin P."/>
            <person name="Hayes R.J."/>
            <person name="Heiman D.I."/>
            <person name="Young S."/>
            <person name="Zeng Q."/>
            <person name="Engels R."/>
            <person name="Galagan J."/>
            <person name="Cuomo C.A."/>
            <person name="Dobinson K.F."/>
            <person name="Ma L.-J."/>
        </authorList>
    </citation>
    <scope>NUCLEOTIDE SEQUENCE [LARGE SCALE GENOMIC DNA]</scope>
    <source>
        <strain evidence="3">VdLs.17 / ATCC MYA-4575 / FGSC 10137</strain>
    </source>
</reference>
<name>G2XAA6_VERDV</name>
<dbReference type="OMA" id="LEAPTCV"/>
<evidence type="ECO:0000313" key="2">
    <source>
        <dbReference type="EMBL" id="EGY15845.1"/>
    </source>
</evidence>
<dbReference type="STRING" id="498257.G2XAA6"/>
<sequence>MSHARIEEVSDSDLESASDPSEGDIDDFDDADILRRVDPKRETPAQTNVPTPQTARPSAPAAGQAPDAYFDATADARQTGPTPGRVQGPPAAATTPPSPRPAPSTASTTSTSSSPTTCAPHPAAEDSLTLRARIQGVPPAIDPAQPWPRPAVPRGWKMGDLLPYISPAMTGGGVSENLFGDMMKEMQQGGGPAADNPMAALMAQGMPGGGGGGGGGNAIEDKPGKKKKGKGKA</sequence>
<dbReference type="RefSeq" id="XP_009654209.1">
    <property type="nucleotide sequence ID" value="XM_009655914.1"/>
</dbReference>
<dbReference type="InParanoid" id="G2XAA6"/>
<feature type="compositionally biased region" description="Acidic residues" evidence="1">
    <location>
        <begin position="9"/>
        <end position="31"/>
    </location>
</feature>
<reference evidence="2 3" key="1">
    <citation type="submission" date="2008-03" db="EMBL/GenBank/DDBJ databases">
        <title>The Genome Sequence of Verticillium dahliae VdLs.17.</title>
        <authorList>
            <consortium name="The Broad Institute Genome Sequencing Platform"/>
            <person name="Ma L.-J.J."/>
            <person name="Klosterman S.J."/>
            <person name="Subbarao K."/>
            <person name="Dobinson K."/>
            <person name="Veronese P."/>
            <person name="Kang S."/>
            <person name="Gold S.E."/>
            <person name="Young S."/>
            <person name="Jaffe D."/>
            <person name="Gnerre S."/>
            <person name="Berlin A."/>
            <person name="Heiman D."/>
            <person name="Hepburn T."/>
            <person name="Sykes S."/>
            <person name="Alvarado L."/>
            <person name="Kodira C.D."/>
            <person name="Lander E."/>
            <person name="Galagan J."/>
            <person name="Nusbaum C."/>
            <person name="Birren B."/>
        </authorList>
    </citation>
    <scope>NUCLEOTIDE SEQUENCE [LARGE SCALE GENOMIC DNA]</scope>
    <source>
        <strain evidence="3">VdLs.17 / ATCC MYA-4575 / FGSC 10137</strain>
    </source>
</reference>
<feature type="compositionally biased region" description="Basic and acidic residues" evidence="1">
    <location>
        <begin position="32"/>
        <end position="43"/>
    </location>
</feature>
<evidence type="ECO:0000313" key="3">
    <source>
        <dbReference type="Proteomes" id="UP000001611"/>
    </source>
</evidence>
<dbReference type="KEGG" id="vda:VDAG_07009"/>
<gene>
    <name evidence="2" type="ORF">VDAG_07009</name>
</gene>
<dbReference type="EMBL" id="DS572709">
    <property type="protein sequence ID" value="EGY15845.1"/>
    <property type="molecule type" value="Genomic_DNA"/>
</dbReference>
<feature type="compositionally biased region" description="Gly residues" evidence="1">
    <location>
        <begin position="206"/>
        <end position="217"/>
    </location>
</feature>
<feature type="compositionally biased region" description="Basic residues" evidence="1">
    <location>
        <begin position="224"/>
        <end position="233"/>
    </location>
</feature>